<dbReference type="InterPro" id="IPR026816">
    <property type="entry name" value="Flavodoxin_dom"/>
</dbReference>
<dbReference type="Pfam" id="PF12724">
    <property type="entry name" value="Flavodoxin_5"/>
    <property type="match status" value="1"/>
</dbReference>
<dbReference type="InterPro" id="IPR008254">
    <property type="entry name" value="Flavodoxin/NO_synth"/>
</dbReference>
<dbReference type="EMBL" id="JAVIIV010000004">
    <property type="protein sequence ID" value="MDX8485347.1"/>
    <property type="molecule type" value="Genomic_DNA"/>
</dbReference>
<keyword evidence="6" id="KW-1185">Reference proteome</keyword>
<evidence type="ECO:0000256" key="3">
    <source>
        <dbReference type="ARBA" id="ARBA00022643"/>
    </source>
</evidence>
<sequence>MKPVPWAIMPPLEYRHAGRIDRPHQCLFHCRRDIMNVLIVFGTTEGQTKKVAERVAAHFRGRGHHVELQDSAALASDLELGHVDAFVIAASVHQEHHQEAVTNFVFAHHDLLSTRPCALISVSLSAALEGHEAYAQRYVDRFVSVTAWQPRMTLLLGGALRFSKYDFFQEQFVKFVVMKSGDPNIERDHEFTDWNALANFADRFLETIG</sequence>
<reference evidence="5 6" key="1">
    <citation type="submission" date="2023-08" db="EMBL/GenBank/DDBJ databases">
        <title>Implementing the SeqCode for naming new Mesorhizobium species isolated from Vachellia karroo root nodules.</title>
        <authorList>
            <person name="Van Lill M."/>
        </authorList>
    </citation>
    <scope>NUCLEOTIDE SEQUENCE [LARGE SCALE GENOMIC DNA]</scope>
    <source>
        <strain evidence="5 6">VK2B</strain>
    </source>
</reference>
<evidence type="ECO:0000313" key="5">
    <source>
        <dbReference type="EMBL" id="MDX8485347.1"/>
    </source>
</evidence>
<gene>
    <name evidence="5" type="ORF">RFM52_09095</name>
</gene>
<dbReference type="InterPro" id="IPR052200">
    <property type="entry name" value="Protoporphyrinogen_IX_DH"/>
</dbReference>
<dbReference type="InterPro" id="IPR001226">
    <property type="entry name" value="Flavodoxin_CS"/>
</dbReference>
<name>A0ABU4YHN7_9HYPH</name>
<evidence type="ECO:0000313" key="6">
    <source>
        <dbReference type="Proteomes" id="UP001280156"/>
    </source>
</evidence>
<proteinExistence type="predicted"/>
<dbReference type="Gene3D" id="3.40.50.360">
    <property type="match status" value="1"/>
</dbReference>
<evidence type="ECO:0000256" key="1">
    <source>
        <dbReference type="ARBA" id="ARBA00001917"/>
    </source>
</evidence>
<dbReference type="InterPro" id="IPR029039">
    <property type="entry name" value="Flavoprotein-like_sf"/>
</dbReference>
<comment type="cofactor">
    <cofactor evidence="1">
        <name>FMN</name>
        <dbReference type="ChEBI" id="CHEBI:58210"/>
    </cofactor>
</comment>
<dbReference type="SUPFAM" id="SSF52218">
    <property type="entry name" value="Flavoproteins"/>
    <property type="match status" value="1"/>
</dbReference>
<dbReference type="Proteomes" id="UP001280156">
    <property type="component" value="Unassembled WGS sequence"/>
</dbReference>
<feature type="domain" description="Flavodoxin-like" evidence="4">
    <location>
        <begin position="37"/>
        <end position="209"/>
    </location>
</feature>
<organism evidence="5 6">
    <name type="scientific">Mesorhizobium humile</name>
    <dbReference type="NCBI Taxonomy" id="3072313"/>
    <lineage>
        <taxon>Bacteria</taxon>
        <taxon>Pseudomonadati</taxon>
        <taxon>Pseudomonadota</taxon>
        <taxon>Alphaproteobacteria</taxon>
        <taxon>Hyphomicrobiales</taxon>
        <taxon>Phyllobacteriaceae</taxon>
        <taxon>Mesorhizobium</taxon>
    </lineage>
</organism>
<comment type="caution">
    <text evidence="5">The sequence shown here is derived from an EMBL/GenBank/DDBJ whole genome shotgun (WGS) entry which is preliminary data.</text>
</comment>
<dbReference type="PANTHER" id="PTHR38030:SF2">
    <property type="entry name" value="PROTOPORPHYRINOGEN IX DEHYDROGENASE [QUINONE]"/>
    <property type="match status" value="1"/>
</dbReference>
<accession>A0ABU4YHN7</accession>
<dbReference type="PROSITE" id="PS50902">
    <property type="entry name" value="FLAVODOXIN_LIKE"/>
    <property type="match status" value="1"/>
</dbReference>
<dbReference type="PROSITE" id="PS00201">
    <property type="entry name" value="FLAVODOXIN"/>
    <property type="match status" value="1"/>
</dbReference>
<protein>
    <submittedName>
        <fullName evidence="5">Flavodoxin domain-containing protein</fullName>
    </submittedName>
</protein>
<dbReference type="PANTHER" id="PTHR38030">
    <property type="entry name" value="PROTOPORPHYRINOGEN IX DEHYDROGENASE [MENAQUINONE]"/>
    <property type="match status" value="1"/>
</dbReference>
<keyword evidence="2" id="KW-0285">Flavoprotein</keyword>
<evidence type="ECO:0000259" key="4">
    <source>
        <dbReference type="PROSITE" id="PS50902"/>
    </source>
</evidence>
<evidence type="ECO:0000256" key="2">
    <source>
        <dbReference type="ARBA" id="ARBA00022630"/>
    </source>
</evidence>
<keyword evidence="3" id="KW-0288">FMN</keyword>